<protein>
    <submittedName>
        <fullName evidence="1">Uncharacterized protein</fullName>
    </submittedName>
</protein>
<gene>
    <name evidence="1" type="ORF">FHS00_000902</name>
</gene>
<dbReference type="EMBL" id="JACIBX010000002">
    <property type="protein sequence ID" value="MBB3711340.1"/>
    <property type="molecule type" value="Genomic_DNA"/>
</dbReference>
<comment type="caution">
    <text evidence="1">The sequence shown here is derived from an EMBL/GenBank/DDBJ whole genome shotgun (WGS) entry which is preliminary data.</text>
</comment>
<proteinExistence type="predicted"/>
<evidence type="ECO:0000313" key="2">
    <source>
        <dbReference type="Proteomes" id="UP000576152"/>
    </source>
</evidence>
<dbReference type="Proteomes" id="UP000576152">
    <property type="component" value="Unassembled WGS sequence"/>
</dbReference>
<accession>A0ABR6HLA8</accession>
<keyword evidence="2" id="KW-1185">Reference proteome</keyword>
<sequence length="264" mass="29805">MQFSVHFDRPPDGPPGRGPVTVGWCLNETKGGIIYAPPERVRSVDLDRRHAKSASRCPAVINLESRHFLIRCPFDIHVGFDRDEKGRPVLRNLNGAASTIRGNKLGEKLHMVSEAEWRHPGVPTLQLLLPYLFLCDEPVYMSQVAPFMHYSRTPLPGTIFGGRFPINVWPRPLMWAFEWHEPEKPLKISRGDPLFYAAFETLPQDRGIAMVEAQRTPELLEYLDLISGAVNYVNQTFSLFEAAEARRPERLVTPVARRGGPGTA</sequence>
<dbReference type="RefSeq" id="WP_183470278.1">
    <property type="nucleotide sequence ID" value="NZ_CP139691.1"/>
</dbReference>
<organism evidence="1 2">
    <name type="scientific">Limimaricola variabilis</name>
    <dbReference type="NCBI Taxonomy" id="1492771"/>
    <lineage>
        <taxon>Bacteria</taxon>
        <taxon>Pseudomonadati</taxon>
        <taxon>Pseudomonadota</taxon>
        <taxon>Alphaproteobacteria</taxon>
        <taxon>Rhodobacterales</taxon>
        <taxon>Paracoccaceae</taxon>
        <taxon>Limimaricola</taxon>
    </lineage>
</organism>
<name>A0ABR6HLA8_9RHOB</name>
<reference evidence="1 2" key="1">
    <citation type="submission" date="2020-08" db="EMBL/GenBank/DDBJ databases">
        <title>Genomic Encyclopedia of Type Strains, Phase III (KMG-III): the genomes of soil and plant-associated and newly described type strains.</title>
        <authorList>
            <person name="Whitman W."/>
        </authorList>
    </citation>
    <scope>NUCLEOTIDE SEQUENCE [LARGE SCALE GENOMIC DNA]</scope>
    <source>
        <strain evidence="1 2">CECT 8572</strain>
    </source>
</reference>
<evidence type="ECO:0000313" key="1">
    <source>
        <dbReference type="EMBL" id="MBB3711340.1"/>
    </source>
</evidence>